<gene>
    <name evidence="1" type="ORF">ACFPOF_11805</name>
</gene>
<evidence type="ECO:0000313" key="2">
    <source>
        <dbReference type="Proteomes" id="UP001596113"/>
    </source>
</evidence>
<evidence type="ECO:0000313" key="1">
    <source>
        <dbReference type="EMBL" id="MFC5403416.1"/>
    </source>
</evidence>
<organism evidence="1 2">
    <name type="scientific">Cohnella soli</name>
    <dbReference type="NCBI Taxonomy" id="425005"/>
    <lineage>
        <taxon>Bacteria</taxon>
        <taxon>Bacillati</taxon>
        <taxon>Bacillota</taxon>
        <taxon>Bacilli</taxon>
        <taxon>Bacillales</taxon>
        <taxon>Paenibacillaceae</taxon>
        <taxon>Cohnella</taxon>
    </lineage>
</organism>
<keyword evidence="2" id="KW-1185">Reference proteome</keyword>
<dbReference type="PANTHER" id="PTHR37036:SF2">
    <property type="entry name" value="DUF1861 FAMILY PROTEIN"/>
    <property type="match status" value="1"/>
</dbReference>
<dbReference type="EMBL" id="JBHSMI010000023">
    <property type="protein sequence ID" value="MFC5403416.1"/>
    <property type="molecule type" value="Genomic_DNA"/>
</dbReference>
<dbReference type="Proteomes" id="UP001596113">
    <property type="component" value="Unassembled WGS sequence"/>
</dbReference>
<dbReference type="SUPFAM" id="SSF75005">
    <property type="entry name" value="Arabinanase/levansucrase/invertase"/>
    <property type="match status" value="1"/>
</dbReference>
<dbReference type="InterPro" id="IPR023296">
    <property type="entry name" value="Glyco_hydro_beta-prop_sf"/>
</dbReference>
<dbReference type="InterPro" id="IPR015045">
    <property type="entry name" value="MPT-1-like_LmxM"/>
</dbReference>
<protein>
    <submittedName>
        <fullName evidence="1">DUF1861 family protein</fullName>
    </submittedName>
</protein>
<dbReference type="RefSeq" id="WP_378132747.1">
    <property type="nucleotide sequence ID" value="NZ_JBHSMI010000023.1"/>
</dbReference>
<dbReference type="Pfam" id="PF08950">
    <property type="entry name" value="DUF1861"/>
    <property type="match status" value="1"/>
</dbReference>
<reference evidence="2" key="1">
    <citation type="journal article" date="2019" name="Int. J. Syst. Evol. Microbiol.">
        <title>The Global Catalogue of Microorganisms (GCM) 10K type strain sequencing project: providing services to taxonomists for standard genome sequencing and annotation.</title>
        <authorList>
            <consortium name="The Broad Institute Genomics Platform"/>
            <consortium name="The Broad Institute Genome Sequencing Center for Infectious Disease"/>
            <person name="Wu L."/>
            <person name="Ma J."/>
        </authorList>
    </citation>
    <scope>NUCLEOTIDE SEQUENCE [LARGE SCALE GENOMIC DNA]</scope>
    <source>
        <strain evidence="2">CGMCC 1.18575</strain>
    </source>
</reference>
<name>A0ABW0HQN3_9BACL</name>
<proteinExistence type="predicted"/>
<accession>A0ABW0HQN3</accession>
<sequence>MPGLQAGYRTCAELLEEYAGRTKASDGRRIRFTGVGDKDVYNITAPFTDRGESIIAGRVEGRDSEVSQVVFFRQEGEAWAPHPDYPVYDLQDPFFTRIGGELVFGGVRVISDPLHPDNIVAWATEFYRGKDIASLRPFFMGPYHMKDLRLVELATGEIGVLTRPQGYYGGRGKIGFYKVGSLEQLKVKDVALAPLFEEQFAGEEWGGANEPQLLSNGFIGVLGHIASFDENGIRHYYAVVFAVNPDTLERTPMKIIARRSDFPAGEAKRQDLSDVIFSGGLVRKAGGMAELYVGASDAEAFAIEIEDPFLEFEAL</sequence>
<dbReference type="PANTHER" id="PTHR37036">
    <property type="match status" value="1"/>
</dbReference>
<dbReference type="Gene3D" id="2.115.10.20">
    <property type="entry name" value="Glycosyl hydrolase domain, family 43"/>
    <property type="match status" value="1"/>
</dbReference>
<comment type="caution">
    <text evidence="1">The sequence shown here is derived from an EMBL/GenBank/DDBJ whole genome shotgun (WGS) entry which is preliminary data.</text>
</comment>